<dbReference type="Pfam" id="PF05661">
    <property type="entry name" value="DUF808"/>
    <property type="match status" value="1"/>
</dbReference>
<keyword evidence="2" id="KW-0472">Membrane</keyword>
<feature type="transmembrane region" description="Helical" evidence="2">
    <location>
        <begin position="171"/>
        <end position="193"/>
    </location>
</feature>
<protein>
    <submittedName>
        <fullName evidence="3">ABC transporter</fullName>
    </submittedName>
</protein>
<keyword evidence="4" id="KW-1185">Reference proteome</keyword>
<comment type="caution">
    <text evidence="3">The sequence shown here is derived from an EMBL/GenBank/DDBJ whole genome shotgun (WGS) entry which is preliminary data.</text>
</comment>
<evidence type="ECO:0000256" key="1">
    <source>
        <dbReference type="SAM" id="MobiDB-lite"/>
    </source>
</evidence>
<sequence>MSGGLMALLDDVAALARVTAASVDDIGAAAGRASMKAAGVVVDDTAVTPQYVQDVSPARELPIIWRITKGSLRNKLIFILPVILLLSQFAPWLLTPILMLGGSYLCFEGAEKIWSKVSGHGAKTKTPVVEKGKDAEDAMVGGAVRTDLILSAEIMVISLNEVAGEPLLSRAAILVVVAIGITVLVYGVVALIIRMDDFGLHLAGRSSPTTQKIGHGLVKGMPGLLTVISVVGTAAMIWVGGHIVLVGLDDLGWHAPYAAVHHMEVLVHDAVPGGLGAALAWLTNTFFSAVLGLAWGAVLVLVWELLPFGKGEHEAEHAAHGAHEAQDEHHGKHSSAASSAAASSGEEGAGPSGPSDPTPPADGGSTAAR</sequence>
<dbReference type="AlphaFoldDB" id="A0A0A6VV04"/>
<evidence type="ECO:0000256" key="2">
    <source>
        <dbReference type="SAM" id="Phobius"/>
    </source>
</evidence>
<dbReference type="OrthoDB" id="9814178at2"/>
<dbReference type="PANTHER" id="PTHR30503:SF3">
    <property type="entry name" value="INNER MEMBRANE PROTEIN YEDI"/>
    <property type="match status" value="1"/>
</dbReference>
<feature type="transmembrane region" description="Helical" evidence="2">
    <location>
        <begin position="224"/>
        <end position="248"/>
    </location>
</feature>
<evidence type="ECO:0000313" key="4">
    <source>
        <dbReference type="Proteomes" id="UP000030466"/>
    </source>
</evidence>
<feature type="transmembrane region" description="Helical" evidence="2">
    <location>
        <begin position="278"/>
        <end position="303"/>
    </location>
</feature>
<dbReference type="RefSeq" id="WP_035924411.1">
    <property type="nucleotide sequence ID" value="NZ_JSUH01000003.1"/>
</dbReference>
<dbReference type="EMBL" id="JSUH01000003">
    <property type="protein sequence ID" value="KHD98396.1"/>
    <property type="molecule type" value="Genomic_DNA"/>
</dbReference>
<reference evidence="3 4" key="1">
    <citation type="journal article" date="2003" name="Int. J. Syst. Evol. Microbiol.">
        <title>Kocuria polaris sp. nov., an orange-pigmented psychrophilic bacterium isolated from an Antarctic cyanobacterial mat sample.</title>
        <authorList>
            <person name="Reddy G.S."/>
            <person name="Prakash J.S."/>
            <person name="Prabahar V."/>
            <person name="Matsumoto G.I."/>
            <person name="Stackebrandt E."/>
            <person name="Shivaji S."/>
        </authorList>
    </citation>
    <scope>NUCLEOTIDE SEQUENCE [LARGE SCALE GENOMIC DNA]</scope>
    <source>
        <strain evidence="3 4">CMS 76or</strain>
    </source>
</reference>
<feature type="transmembrane region" description="Helical" evidence="2">
    <location>
        <begin position="76"/>
        <end position="94"/>
    </location>
</feature>
<organism evidence="3 4">
    <name type="scientific">Kocuria rosea subsp. polaris</name>
    <dbReference type="NCBI Taxonomy" id="136273"/>
    <lineage>
        <taxon>Bacteria</taxon>
        <taxon>Bacillati</taxon>
        <taxon>Actinomycetota</taxon>
        <taxon>Actinomycetes</taxon>
        <taxon>Micrococcales</taxon>
        <taxon>Micrococcaceae</taxon>
        <taxon>Kocuria</taxon>
    </lineage>
</organism>
<dbReference type="InterPro" id="IPR008526">
    <property type="entry name" value="YedI"/>
</dbReference>
<evidence type="ECO:0000313" key="3">
    <source>
        <dbReference type="EMBL" id="KHD98396.1"/>
    </source>
</evidence>
<dbReference type="PIRSF" id="PIRSF016660">
    <property type="entry name" value="YedI"/>
    <property type="match status" value="1"/>
</dbReference>
<feature type="compositionally biased region" description="Basic and acidic residues" evidence="1">
    <location>
        <begin position="316"/>
        <end position="330"/>
    </location>
</feature>
<proteinExistence type="predicted"/>
<keyword evidence="2" id="KW-1133">Transmembrane helix</keyword>
<feature type="compositionally biased region" description="Low complexity" evidence="1">
    <location>
        <begin position="334"/>
        <end position="346"/>
    </location>
</feature>
<gene>
    <name evidence="3" type="ORF">GY22_04965</name>
</gene>
<dbReference type="Proteomes" id="UP000030466">
    <property type="component" value="Unassembled WGS sequence"/>
</dbReference>
<feature type="region of interest" description="Disordered" evidence="1">
    <location>
        <begin position="316"/>
        <end position="369"/>
    </location>
</feature>
<accession>A0A0A6VV04</accession>
<dbReference type="PANTHER" id="PTHR30503">
    <property type="entry name" value="INNER MEMBRANE PROTEIN YEDI"/>
    <property type="match status" value="1"/>
</dbReference>
<dbReference type="GO" id="GO:0005886">
    <property type="term" value="C:plasma membrane"/>
    <property type="evidence" value="ECO:0007669"/>
    <property type="project" value="TreeGrafter"/>
</dbReference>
<keyword evidence="2" id="KW-0812">Transmembrane</keyword>
<name>A0A0A6VV04_KOCRO</name>